<dbReference type="AlphaFoldDB" id="A0A843UKM6"/>
<reference evidence="1" key="1">
    <citation type="submission" date="2017-07" db="EMBL/GenBank/DDBJ databases">
        <title>Taro Niue Genome Assembly and Annotation.</title>
        <authorList>
            <person name="Atibalentja N."/>
            <person name="Keating K."/>
            <person name="Fields C.J."/>
        </authorList>
    </citation>
    <scope>NUCLEOTIDE SEQUENCE</scope>
    <source>
        <strain evidence="1">Niue_2</strain>
        <tissue evidence="1">Leaf</tissue>
    </source>
</reference>
<sequence>MKNLGLGFKNEELRFEGSKLEILIRLASDFFQHGQGDDCDLWKLTEFNSDSRFELDTQIYIKQVLEDSSSTRLLPLGRLRSRKKRTHSLHHCLPRRRLLSRPHTPCVRLEHSFEGLRKSPLTVDSHTTIGLDVAFYTTQDYEESLPHDLLEESTRP</sequence>
<gene>
    <name evidence="1" type="ORF">Taro_019266</name>
</gene>
<name>A0A843UKM6_COLES</name>
<dbReference type="EMBL" id="NMUH01000922">
    <property type="protein sequence ID" value="MQL86722.1"/>
    <property type="molecule type" value="Genomic_DNA"/>
</dbReference>
<organism evidence="1 2">
    <name type="scientific">Colocasia esculenta</name>
    <name type="common">Wild taro</name>
    <name type="synonym">Arum esculentum</name>
    <dbReference type="NCBI Taxonomy" id="4460"/>
    <lineage>
        <taxon>Eukaryota</taxon>
        <taxon>Viridiplantae</taxon>
        <taxon>Streptophyta</taxon>
        <taxon>Embryophyta</taxon>
        <taxon>Tracheophyta</taxon>
        <taxon>Spermatophyta</taxon>
        <taxon>Magnoliopsida</taxon>
        <taxon>Liliopsida</taxon>
        <taxon>Araceae</taxon>
        <taxon>Aroideae</taxon>
        <taxon>Colocasieae</taxon>
        <taxon>Colocasia</taxon>
    </lineage>
</organism>
<comment type="caution">
    <text evidence="1">The sequence shown here is derived from an EMBL/GenBank/DDBJ whole genome shotgun (WGS) entry which is preliminary data.</text>
</comment>
<protein>
    <submittedName>
        <fullName evidence="1">Uncharacterized protein</fullName>
    </submittedName>
</protein>
<proteinExistence type="predicted"/>
<evidence type="ECO:0000313" key="2">
    <source>
        <dbReference type="Proteomes" id="UP000652761"/>
    </source>
</evidence>
<accession>A0A843UKM6</accession>
<dbReference type="Proteomes" id="UP000652761">
    <property type="component" value="Unassembled WGS sequence"/>
</dbReference>
<evidence type="ECO:0000313" key="1">
    <source>
        <dbReference type="EMBL" id="MQL86722.1"/>
    </source>
</evidence>
<keyword evidence="2" id="KW-1185">Reference proteome</keyword>